<organism evidence="3 4">
    <name type="scientific">Legionella israelensis</name>
    <dbReference type="NCBI Taxonomy" id="454"/>
    <lineage>
        <taxon>Bacteria</taxon>
        <taxon>Pseudomonadati</taxon>
        <taxon>Pseudomonadota</taxon>
        <taxon>Gammaproteobacteria</taxon>
        <taxon>Legionellales</taxon>
        <taxon>Legionellaceae</taxon>
        <taxon>Legionella</taxon>
    </lineage>
</organism>
<dbReference type="PANTHER" id="PTHR43861:SF3">
    <property type="entry name" value="PUTATIVE (AFU_ORTHOLOGUE AFUA_2G14390)-RELATED"/>
    <property type="match status" value="1"/>
</dbReference>
<dbReference type="AlphaFoldDB" id="A0AAX1EEP3"/>
<keyword evidence="3" id="KW-0489">Methyltransferase</keyword>
<evidence type="ECO:0000313" key="4">
    <source>
        <dbReference type="Proteomes" id="UP000295517"/>
    </source>
</evidence>
<keyword evidence="1" id="KW-0808">Transferase</keyword>
<dbReference type="GO" id="GO:0008168">
    <property type="term" value="F:methyltransferase activity"/>
    <property type="evidence" value="ECO:0007669"/>
    <property type="project" value="UniProtKB-KW"/>
</dbReference>
<dbReference type="InterPro" id="IPR025714">
    <property type="entry name" value="Methyltranfer_dom"/>
</dbReference>
<evidence type="ECO:0000313" key="3">
    <source>
        <dbReference type="EMBL" id="QBR83571.1"/>
    </source>
</evidence>
<evidence type="ECO:0000256" key="1">
    <source>
        <dbReference type="ARBA" id="ARBA00022679"/>
    </source>
</evidence>
<dbReference type="GO" id="GO:0032259">
    <property type="term" value="P:methylation"/>
    <property type="evidence" value="ECO:0007669"/>
    <property type="project" value="UniProtKB-KW"/>
</dbReference>
<proteinExistence type="predicted"/>
<name>A0AAX1EEP3_9GAMM</name>
<evidence type="ECO:0000259" key="2">
    <source>
        <dbReference type="Pfam" id="PF13847"/>
    </source>
</evidence>
<gene>
    <name evidence="3" type="ORF">E3983_03895</name>
</gene>
<dbReference type="PANTHER" id="PTHR43861">
    <property type="entry name" value="TRANS-ACONITATE 2-METHYLTRANSFERASE-RELATED"/>
    <property type="match status" value="1"/>
</dbReference>
<accession>A0AAX1EEP3</accession>
<dbReference type="EMBL" id="CP038254">
    <property type="protein sequence ID" value="QBR83571.1"/>
    <property type="molecule type" value="Genomic_DNA"/>
</dbReference>
<feature type="domain" description="Methyltransferase" evidence="2">
    <location>
        <begin position="70"/>
        <end position="195"/>
    </location>
</feature>
<dbReference type="Proteomes" id="UP000295517">
    <property type="component" value="Chromosome"/>
</dbReference>
<dbReference type="Gene3D" id="3.40.50.150">
    <property type="entry name" value="Vaccinia Virus protein VP39"/>
    <property type="match status" value="1"/>
</dbReference>
<dbReference type="Pfam" id="PF13847">
    <property type="entry name" value="Methyltransf_31"/>
    <property type="match status" value="1"/>
</dbReference>
<protein>
    <submittedName>
        <fullName evidence="3">Class I SAM-dependent methyltransferase</fullName>
    </submittedName>
</protein>
<dbReference type="SUPFAM" id="SSF53335">
    <property type="entry name" value="S-adenosyl-L-methionine-dependent methyltransferases"/>
    <property type="match status" value="1"/>
</dbReference>
<dbReference type="CDD" id="cd02440">
    <property type="entry name" value="AdoMet_MTases"/>
    <property type="match status" value="1"/>
</dbReference>
<sequence>MNNSPVWKSHCLADSIHSITHLTGVKNENIYHNLNFTCTIGFSAASSENSPYPKEAPIDFLKDNIRLIQTKGKTVFDLTSGEGRNAVYLAEQGFDVTGIDRSAEAIEKARKLAEKRRVSVHWIQADREHFFIPENSADVIVISYYLQRSLFPQIKKALKPGGYLVIETYDRDHLNYHADFPPEFTLNRNELTKTFSDLKITNYQYKDKKQRVTDSIMAAKPLA</sequence>
<reference evidence="3 4" key="1">
    <citation type="submission" date="2019-03" db="EMBL/GenBank/DDBJ databases">
        <title>Diverse conjugative elements silence natural transformation in Legionella species.</title>
        <authorList>
            <person name="Durieux I."/>
            <person name="Ginevra C."/>
            <person name="Attaiech L."/>
            <person name="Picq K."/>
            <person name="Juan P.A."/>
            <person name="Jarraud S."/>
            <person name="Charpentier X."/>
        </authorList>
    </citation>
    <scope>NUCLEOTIDE SEQUENCE [LARGE SCALE GENOMIC DNA]</scope>
    <source>
        <strain evidence="3 4">HL-0427-4011</strain>
    </source>
</reference>
<dbReference type="InterPro" id="IPR029063">
    <property type="entry name" value="SAM-dependent_MTases_sf"/>
</dbReference>